<dbReference type="EMBL" id="WJQU01000001">
    <property type="protein sequence ID" value="KAJ6647160.1"/>
    <property type="molecule type" value="Genomic_DNA"/>
</dbReference>
<comment type="caution">
    <text evidence="2">The sequence shown here is derived from an EMBL/GenBank/DDBJ whole genome shotgun (WGS) entry which is preliminary data.</text>
</comment>
<proteinExistence type="predicted"/>
<reference evidence="2" key="1">
    <citation type="submission" date="2022-07" db="EMBL/GenBank/DDBJ databases">
        <authorList>
            <person name="Trinca V."/>
            <person name="Uliana J.V.C."/>
            <person name="Torres T.T."/>
            <person name="Ward R.J."/>
            <person name="Monesi N."/>
        </authorList>
    </citation>
    <scope>NUCLEOTIDE SEQUENCE</scope>
    <source>
        <strain evidence="2">HSMRA1968</strain>
        <tissue evidence="2">Whole embryos</tissue>
    </source>
</reference>
<dbReference type="Gene3D" id="3.40.630.30">
    <property type="match status" value="1"/>
</dbReference>
<dbReference type="PROSITE" id="PS51186">
    <property type="entry name" value="GNAT"/>
    <property type="match status" value="1"/>
</dbReference>
<evidence type="ECO:0000313" key="3">
    <source>
        <dbReference type="Proteomes" id="UP001151699"/>
    </source>
</evidence>
<feature type="domain" description="N-acetyltransferase" evidence="1">
    <location>
        <begin position="1"/>
        <end position="102"/>
    </location>
</feature>
<protein>
    <submittedName>
        <fullName evidence="2">N-acetyltransferase YhdJ</fullName>
    </submittedName>
</protein>
<gene>
    <name evidence="2" type="primary">yhdJ</name>
    <name evidence="2" type="ORF">Bhyg_02380</name>
</gene>
<dbReference type="InterPro" id="IPR016181">
    <property type="entry name" value="Acyl_CoA_acyltransferase"/>
</dbReference>
<sequence>MGFRLVYIRDKEENRVASICGFRITHYLFTGKTLYIDDLCTLPFARGRGHGRALLNYTTQLAEIENCHAVSLDSGYTRNAAHRLYLNCGFDLASHHFMKKLS</sequence>
<dbReference type="OrthoDB" id="7305308at2759"/>
<accession>A0A9Q0NB97</accession>
<evidence type="ECO:0000313" key="2">
    <source>
        <dbReference type="EMBL" id="KAJ6647160.1"/>
    </source>
</evidence>
<dbReference type="AlphaFoldDB" id="A0A9Q0NB97"/>
<dbReference type="GO" id="GO:0016747">
    <property type="term" value="F:acyltransferase activity, transferring groups other than amino-acyl groups"/>
    <property type="evidence" value="ECO:0007669"/>
    <property type="project" value="InterPro"/>
</dbReference>
<keyword evidence="3" id="KW-1185">Reference proteome</keyword>
<name>A0A9Q0NB97_9DIPT</name>
<dbReference type="InterPro" id="IPR000182">
    <property type="entry name" value="GNAT_dom"/>
</dbReference>
<evidence type="ECO:0000259" key="1">
    <source>
        <dbReference type="PROSITE" id="PS51186"/>
    </source>
</evidence>
<dbReference type="SUPFAM" id="SSF55729">
    <property type="entry name" value="Acyl-CoA N-acyltransferases (Nat)"/>
    <property type="match status" value="1"/>
</dbReference>
<organism evidence="2 3">
    <name type="scientific">Pseudolycoriella hygida</name>
    <dbReference type="NCBI Taxonomy" id="35572"/>
    <lineage>
        <taxon>Eukaryota</taxon>
        <taxon>Metazoa</taxon>
        <taxon>Ecdysozoa</taxon>
        <taxon>Arthropoda</taxon>
        <taxon>Hexapoda</taxon>
        <taxon>Insecta</taxon>
        <taxon>Pterygota</taxon>
        <taxon>Neoptera</taxon>
        <taxon>Endopterygota</taxon>
        <taxon>Diptera</taxon>
        <taxon>Nematocera</taxon>
        <taxon>Sciaroidea</taxon>
        <taxon>Sciaridae</taxon>
        <taxon>Pseudolycoriella</taxon>
    </lineage>
</organism>
<dbReference type="CDD" id="cd04301">
    <property type="entry name" value="NAT_SF"/>
    <property type="match status" value="1"/>
</dbReference>
<dbReference type="Pfam" id="PF00583">
    <property type="entry name" value="Acetyltransf_1"/>
    <property type="match status" value="1"/>
</dbReference>
<dbReference type="Proteomes" id="UP001151699">
    <property type="component" value="Chromosome A"/>
</dbReference>